<organism evidence="1 2">
    <name type="scientific">Parnassius apollo</name>
    <name type="common">Apollo butterfly</name>
    <name type="synonym">Papilio apollo</name>
    <dbReference type="NCBI Taxonomy" id="110799"/>
    <lineage>
        <taxon>Eukaryota</taxon>
        <taxon>Metazoa</taxon>
        <taxon>Ecdysozoa</taxon>
        <taxon>Arthropoda</taxon>
        <taxon>Hexapoda</taxon>
        <taxon>Insecta</taxon>
        <taxon>Pterygota</taxon>
        <taxon>Neoptera</taxon>
        <taxon>Endopterygota</taxon>
        <taxon>Lepidoptera</taxon>
        <taxon>Glossata</taxon>
        <taxon>Ditrysia</taxon>
        <taxon>Papilionoidea</taxon>
        <taxon>Papilionidae</taxon>
        <taxon>Parnassiinae</taxon>
        <taxon>Parnassini</taxon>
        <taxon>Parnassius</taxon>
        <taxon>Parnassius</taxon>
    </lineage>
</organism>
<reference evidence="1" key="1">
    <citation type="submission" date="2021-04" db="EMBL/GenBank/DDBJ databases">
        <authorList>
            <person name="Tunstrom K."/>
        </authorList>
    </citation>
    <scope>NUCLEOTIDE SEQUENCE</scope>
</reference>
<proteinExistence type="predicted"/>
<dbReference type="EMBL" id="CAJQZP010001297">
    <property type="protein sequence ID" value="CAG5037096.1"/>
    <property type="molecule type" value="Genomic_DNA"/>
</dbReference>
<gene>
    <name evidence="1" type="ORF">PAPOLLO_LOCUS21014</name>
</gene>
<name>A0A8S3XPP5_PARAO</name>
<sequence>MKNWRLESNGEMLNAIKKRKRKYSRTYKIPYYSFKKIHISESKQKIRKKLLETRVLEESLKETYNDSKSNEEKNVLKKLLVSESRENVQCGMEINLALLMQQILKKYLSLKGPLKIMSMENPIHAKLQRKLYKKKKWVH</sequence>
<dbReference type="Proteomes" id="UP000691718">
    <property type="component" value="Unassembled WGS sequence"/>
</dbReference>
<dbReference type="OrthoDB" id="7478227at2759"/>
<dbReference type="AlphaFoldDB" id="A0A8S3XPP5"/>
<protein>
    <submittedName>
        <fullName evidence="1">(apollo) hypothetical protein</fullName>
    </submittedName>
</protein>
<accession>A0A8S3XPP5</accession>
<evidence type="ECO:0000313" key="1">
    <source>
        <dbReference type="EMBL" id="CAG5037096.1"/>
    </source>
</evidence>
<keyword evidence="2" id="KW-1185">Reference proteome</keyword>
<comment type="caution">
    <text evidence="1">The sequence shown here is derived from an EMBL/GenBank/DDBJ whole genome shotgun (WGS) entry which is preliminary data.</text>
</comment>
<evidence type="ECO:0000313" key="2">
    <source>
        <dbReference type="Proteomes" id="UP000691718"/>
    </source>
</evidence>